<dbReference type="PANTHER" id="PTHR43060">
    <property type="entry name" value="3-HYDROXYISOBUTYRATE DEHYDROGENASE-LIKE 1, MITOCHONDRIAL-RELATED"/>
    <property type="match status" value="1"/>
</dbReference>
<feature type="domain" description="3-hydroxyisobutyrate dehydrogenase-like NAD-binding" evidence="2">
    <location>
        <begin position="327"/>
        <end position="421"/>
    </location>
</feature>
<dbReference type="Gene3D" id="3.40.50.720">
    <property type="entry name" value="NAD(P)-binding Rossmann-like Domain"/>
    <property type="match status" value="1"/>
</dbReference>
<organism evidence="3 4">
    <name type="scientific">Elsinoe batatas</name>
    <dbReference type="NCBI Taxonomy" id="2601811"/>
    <lineage>
        <taxon>Eukaryota</taxon>
        <taxon>Fungi</taxon>
        <taxon>Dikarya</taxon>
        <taxon>Ascomycota</taxon>
        <taxon>Pezizomycotina</taxon>
        <taxon>Dothideomycetes</taxon>
        <taxon>Dothideomycetidae</taxon>
        <taxon>Myriangiales</taxon>
        <taxon>Elsinoaceae</taxon>
        <taxon>Elsinoe</taxon>
    </lineage>
</organism>
<gene>
    <name evidence="3" type="ORF">KVT40_001508</name>
</gene>
<dbReference type="GO" id="GO:0016491">
    <property type="term" value="F:oxidoreductase activity"/>
    <property type="evidence" value="ECO:0007669"/>
    <property type="project" value="InterPro"/>
</dbReference>
<feature type="domain" description="6-phosphogluconate dehydrogenase NADP-binding" evidence="1">
    <location>
        <begin position="5"/>
        <end position="171"/>
    </location>
</feature>
<feature type="domain" description="3-hydroxyisobutyrate dehydrogenase-like NAD-binding" evidence="2">
    <location>
        <begin position="176"/>
        <end position="292"/>
    </location>
</feature>
<dbReference type="GO" id="GO:0051287">
    <property type="term" value="F:NAD binding"/>
    <property type="evidence" value="ECO:0007669"/>
    <property type="project" value="InterPro"/>
</dbReference>
<reference evidence="3" key="1">
    <citation type="submission" date="2021-07" db="EMBL/GenBank/DDBJ databases">
        <title>Elsinoe batatas strain:CRI-CJ2 Genome sequencing and assembly.</title>
        <authorList>
            <person name="Huang L."/>
        </authorList>
    </citation>
    <scope>NUCLEOTIDE SEQUENCE</scope>
    <source>
        <strain evidence="3">CRI-CJ2</strain>
    </source>
</reference>
<dbReference type="OrthoDB" id="48988at2759"/>
<evidence type="ECO:0000313" key="4">
    <source>
        <dbReference type="Proteomes" id="UP000809789"/>
    </source>
</evidence>
<keyword evidence="4" id="KW-1185">Reference proteome</keyword>
<accession>A0A8K0L7G6</accession>
<name>A0A8K0L7G6_9PEZI</name>
<dbReference type="InterPro" id="IPR029154">
    <property type="entry name" value="HIBADH-like_NADP-bd"/>
</dbReference>
<dbReference type="EMBL" id="JAESVG020000002">
    <property type="protein sequence ID" value="KAG8629889.1"/>
    <property type="molecule type" value="Genomic_DNA"/>
</dbReference>
<dbReference type="InterPro" id="IPR002204">
    <property type="entry name" value="3-OH-isobutyrate_DH-rel_CS"/>
</dbReference>
<dbReference type="InterPro" id="IPR006115">
    <property type="entry name" value="6PGDH_NADP-bd"/>
</dbReference>
<evidence type="ECO:0000313" key="3">
    <source>
        <dbReference type="EMBL" id="KAG8629889.1"/>
    </source>
</evidence>
<protein>
    <submittedName>
        <fullName evidence="3">Uncharacterized protein</fullName>
    </submittedName>
</protein>
<evidence type="ECO:0000259" key="2">
    <source>
        <dbReference type="Pfam" id="PF14833"/>
    </source>
</evidence>
<dbReference type="AlphaFoldDB" id="A0A8K0L7G6"/>
<dbReference type="InterPro" id="IPR013328">
    <property type="entry name" value="6PGD_dom2"/>
</dbReference>
<dbReference type="PANTHER" id="PTHR43060:SF17">
    <property type="entry name" value="L-THREONATE DEHYDROGENASE"/>
    <property type="match status" value="1"/>
</dbReference>
<dbReference type="InterPro" id="IPR008927">
    <property type="entry name" value="6-PGluconate_DH-like_C_sf"/>
</dbReference>
<dbReference type="InterPro" id="IPR036291">
    <property type="entry name" value="NAD(P)-bd_dom_sf"/>
</dbReference>
<dbReference type="Pfam" id="PF14833">
    <property type="entry name" value="NAD_binding_11"/>
    <property type="match status" value="2"/>
</dbReference>
<dbReference type="Pfam" id="PF03446">
    <property type="entry name" value="NAD_binding_2"/>
    <property type="match status" value="1"/>
</dbReference>
<dbReference type="Gene3D" id="1.10.1040.10">
    <property type="entry name" value="N-(1-d-carboxylethyl)-l-norvaline Dehydrogenase, domain 2"/>
    <property type="match status" value="2"/>
</dbReference>
<sequence>MSKPQIAFYGLGAMGGGMATNLAKKGYPITGFDVYTPLIDKLISAGGHPASTPAAAASSPPASIAIIMVATMYQATSLLFEGDAPAISGIPKNAVLILCSTCPPSYPEQLHKLLLDNGRGDVQLLDCPVSGGTIRAAAGTLSIFASGPDEALRLAHGVLRDMSANLYPVLGGISGGQKVKCIHQLLAATNIISASEAMGLAATAGLDTREVYDYVKTEGRGTSFMFENRAPHMLDDDWTVLSALGIIWKDAGIVVDAAKEVRFPVPLANAAEQLYVMGHVRGLLKEDDARLVVMYLPEGEAGKVGLLAGKGEKGKGKGGIGKEDVDDLLAGVHLAASVEAMAFCKALGMERKMMYEIISKAAGWCKVYTTHIEEMLEADEWTLKQCKGAEEIRKRLEAVVDKCRAIGFPCQMASTALQQYYFAGLGTPKW</sequence>
<dbReference type="Proteomes" id="UP000809789">
    <property type="component" value="Unassembled WGS sequence"/>
</dbReference>
<dbReference type="PROSITE" id="PS00895">
    <property type="entry name" value="3_HYDROXYISOBUT_DH"/>
    <property type="match status" value="1"/>
</dbReference>
<dbReference type="GO" id="GO:0050661">
    <property type="term" value="F:NADP binding"/>
    <property type="evidence" value="ECO:0007669"/>
    <property type="project" value="InterPro"/>
</dbReference>
<dbReference type="SUPFAM" id="SSF48179">
    <property type="entry name" value="6-phosphogluconate dehydrogenase C-terminal domain-like"/>
    <property type="match status" value="2"/>
</dbReference>
<proteinExistence type="predicted"/>
<evidence type="ECO:0000259" key="1">
    <source>
        <dbReference type="Pfam" id="PF03446"/>
    </source>
</evidence>
<comment type="caution">
    <text evidence="3">The sequence shown here is derived from an EMBL/GenBank/DDBJ whole genome shotgun (WGS) entry which is preliminary data.</text>
</comment>
<dbReference type="SUPFAM" id="SSF51735">
    <property type="entry name" value="NAD(P)-binding Rossmann-fold domains"/>
    <property type="match status" value="1"/>
</dbReference>